<dbReference type="GO" id="GO:0000977">
    <property type="term" value="F:RNA polymerase II transcription regulatory region sequence-specific DNA binding"/>
    <property type="evidence" value="ECO:0007669"/>
    <property type="project" value="TreeGrafter"/>
</dbReference>
<evidence type="ECO:0000259" key="6">
    <source>
        <dbReference type="PROSITE" id="PS50157"/>
    </source>
</evidence>
<dbReference type="Pfam" id="PF12874">
    <property type="entry name" value="zf-met"/>
    <property type="match status" value="2"/>
</dbReference>
<keyword evidence="1" id="KW-0479">Metal-binding</keyword>
<dbReference type="OrthoDB" id="2202020at2759"/>
<keyword evidence="2" id="KW-0677">Repeat</keyword>
<comment type="caution">
    <text evidence="7">The sequence shown here is derived from an EMBL/GenBank/DDBJ whole genome shotgun (WGS) entry which is preliminary data.</text>
</comment>
<evidence type="ECO:0000256" key="2">
    <source>
        <dbReference type="ARBA" id="ARBA00022737"/>
    </source>
</evidence>
<feature type="domain" description="C2H2-type" evidence="6">
    <location>
        <begin position="255"/>
        <end position="278"/>
    </location>
</feature>
<accession>A0A162TSC9</accession>
<evidence type="ECO:0000256" key="1">
    <source>
        <dbReference type="ARBA" id="ARBA00022723"/>
    </source>
</evidence>
<dbReference type="InterPro" id="IPR003604">
    <property type="entry name" value="Matrin/U1-like-C_Znf_C2H2"/>
</dbReference>
<organism evidence="7 8">
    <name type="scientific">Mucor lusitanicus CBS 277.49</name>
    <dbReference type="NCBI Taxonomy" id="747725"/>
    <lineage>
        <taxon>Eukaryota</taxon>
        <taxon>Fungi</taxon>
        <taxon>Fungi incertae sedis</taxon>
        <taxon>Mucoromycota</taxon>
        <taxon>Mucoromycotina</taxon>
        <taxon>Mucoromycetes</taxon>
        <taxon>Mucorales</taxon>
        <taxon>Mucorineae</taxon>
        <taxon>Mucoraceae</taxon>
        <taxon>Mucor</taxon>
    </lineage>
</organism>
<dbReference type="PANTHER" id="PTHR24409:SF295">
    <property type="entry name" value="AZ2-RELATED"/>
    <property type="match status" value="1"/>
</dbReference>
<evidence type="ECO:0000256" key="5">
    <source>
        <dbReference type="PROSITE-ProRule" id="PRU00042"/>
    </source>
</evidence>
<dbReference type="PROSITE" id="PS00028">
    <property type="entry name" value="ZINC_FINGER_C2H2_1"/>
    <property type="match status" value="6"/>
</dbReference>
<dbReference type="EMBL" id="AMYB01000002">
    <property type="protein sequence ID" value="OAD06732.1"/>
    <property type="molecule type" value="Genomic_DNA"/>
</dbReference>
<gene>
    <name evidence="7" type="ORF">MUCCIDRAFT_107318</name>
</gene>
<dbReference type="GO" id="GO:0000981">
    <property type="term" value="F:DNA-binding transcription factor activity, RNA polymerase II-specific"/>
    <property type="evidence" value="ECO:0007669"/>
    <property type="project" value="TreeGrafter"/>
</dbReference>
<keyword evidence="8" id="KW-1185">Reference proteome</keyword>
<feature type="domain" description="C2H2-type" evidence="6">
    <location>
        <begin position="69"/>
        <end position="97"/>
    </location>
</feature>
<keyword evidence="3 5" id="KW-0863">Zinc-finger</keyword>
<dbReference type="VEuPathDB" id="FungiDB:MUCCIDRAFT_107318"/>
<reference evidence="7 8" key="1">
    <citation type="submission" date="2015-06" db="EMBL/GenBank/DDBJ databases">
        <title>Expansion of signal transduction pathways in fungi by whole-genome duplication.</title>
        <authorList>
            <consortium name="DOE Joint Genome Institute"/>
            <person name="Corrochano L.M."/>
            <person name="Kuo A."/>
            <person name="Marcet-Houben M."/>
            <person name="Polaino S."/>
            <person name="Salamov A."/>
            <person name="Villalobos J.M."/>
            <person name="Alvarez M.I."/>
            <person name="Avalos J."/>
            <person name="Benito E.P."/>
            <person name="Benoit I."/>
            <person name="Burger G."/>
            <person name="Camino L.P."/>
            <person name="Canovas D."/>
            <person name="Cerda-Olmedo E."/>
            <person name="Cheng J.-F."/>
            <person name="Dominguez A."/>
            <person name="Elias M."/>
            <person name="Eslava A.P."/>
            <person name="Glaser F."/>
            <person name="Grimwood J."/>
            <person name="Gutierrez G."/>
            <person name="Heitman J."/>
            <person name="Henrissat B."/>
            <person name="Iturriaga E.A."/>
            <person name="Lang B.F."/>
            <person name="Lavin J.L."/>
            <person name="Lee S."/>
            <person name="Li W."/>
            <person name="Lindquist E."/>
            <person name="Lopez-Garcia S."/>
            <person name="Luque E.M."/>
            <person name="Marcos A.T."/>
            <person name="Martin J."/>
            <person name="Mccluskey K."/>
            <person name="Medina H.R."/>
            <person name="Miralles-Duran A."/>
            <person name="Miyazaki A."/>
            <person name="Munoz-Torres E."/>
            <person name="Oguiza J.A."/>
            <person name="Ohm R."/>
            <person name="Olmedo M."/>
            <person name="Orejas M."/>
            <person name="Ortiz-Castellanos L."/>
            <person name="Pisabarro A.G."/>
            <person name="Rodriguez-Romero J."/>
            <person name="Ruiz-Herrera J."/>
            <person name="Ruiz-Vazquez R."/>
            <person name="Sanz C."/>
            <person name="Schackwitz W."/>
            <person name="Schmutz J."/>
            <person name="Shahriari M."/>
            <person name="Shelest E."/>
            <person name="Silva-Franco F."/>
            <person name="Soanes D."/>
            <person name="Syed K."/>
            <person name="Tagua V.G."/>
            <person name="Talbot N.J."/>
            <person name="Thon M."/>
            <person name="De Vries R.P."/>
            <person name="Wiebenga A."/>
            <person name="Yadav J.S."/>
            <person name="Braun E.L."/>
            <person name="Baker S."/>
            <person name="Garre V."/>
            <person name="Horwitz B."/>
            <person name="Torres-Martinez S."/>
            <person name="Idnurm A."/>
            <person name="Herrera-Estrella A."/>
            <person name="Gabaldon T."/>
            <person name="Grigoriev I.V."/>
        </authorList>
    </citation>
    <scope>NUCLEOTIDE SEQUENCE [LARGE SCALE GENOMIC DNA]</scope>
    <source>
        <strain evidence="7 8">CBS 277.49</strain>
    </source>
</reference>
<keyword evidence="4" id="KW-0862">Zinc</keyword>
<dbReference type="STRING" id="747725.A0A162TSC9"/>
<dbReference type="InterPro" id="IPR013087">
    <property type="entry name" value="Znf_C2H2_type"/>
</dbReference>
<dbReference type="AlphaFoldDB" id="A0A162TSC9"/>
<proteinExistence type="predicted"/>
<feature type="domain" description="C2H2-type" evidence="6">
    <location>
        <begin position="299"/>
        <end position="327"/>
    </location>
</feature>
<dbReference type="Pfam" id="PF12171">
    <property type="entry name" value="zf-C2H2_jaz"/>
    <property type="match status" value="1"/>
</dbReference>
<evidence type="ECO:0000256" key="4">
    <source>
        <dbReference type="ARBA" id="ARBA00022833"/>
    </source>
</evidence>
<feature type="domain" description="C2H2-type" evidence="6">
    <location>
        <begin position="117"/>
        <end position="140"/>
    </location>
</feature>
<name>A0A162TSC9_MUCCL</name>
<protein>
    <submittedName>
        <fullName evidence="7">C2H2-type zinc finger transcription factor</fullName>
    </submittedName>
</protein>
<dbReference type="SMART" id="SM00451">
    <property type="entry name" value="ZnF_U1"/>
    <property type="match status" value="3"/>
</dbReference>
<dbReference type="Proteomes" id="UP000077051">
    <property type="component" value="Unassembled WGS sequence"/>
</dbReference>
<evidence type="ECO:0000256" key="3">
    <source>
        <dbReference type="ARBA" id="ARBA00022771"/>
    </source>
</evidence>
<dbReference type="PROSITE" id="PS50157">
    <property type="entry name" value="ZINC_FINGER_C2H2_2"/>
    <property type="match status" value="4"/>
</dbReference>
<sequence>MKLRARKKSFPSNIKQEDCKPTTLINAQLPTTEVANTSTFDLTIKQEDSKDHKVSLEQHGKFGSKSYYYRCDICYQRFPNLKSVLEHRKSNHIGRRLSNHTMVKSLDKEPDLYNPDFYCKSCEKDYSNKNTYRAHLRGVHFMVLKPLRGQTAQKIDATPDPNDPNLHCKACNFTYQRKSYYKDHCRYTHGLNLAEFAKQTSSSSSLTDSYCQICDKRLSSMSYYRQHLFVVHNINIKQIQQKRNDILPNMDDPNFYCHSCEKKMKSKKAFRRHLRLVHFIFRSAPSQSELKPDVDDPNNYCRACEKNYASRGKYRVHLRLVHQMIIPLLEGSGSHMKLPDPYNRDYYCSFISWY</sequence>
<evidence type="ECO:0000313" key="7">
    <source>
        <dbReference type="EMBL" id="OAD06732.1"/>
    </source>
</evidence>
<dbReference type="GO" id="GO:0005634">
    <property type="term" value="C:nucleus"/>
    <property type="evidence" value="ECO:0007669"/>
    <property type="project" value="TreeGrafter"/>
</dbReference>
<dbReference type="GO" id="GO:0008270">
    <property type="term" value="F:zinc ion binding"/>
    <property type="evidence" value="ECO:0007669"/>
    <property type="project" value="UniProtKB-KW"/>
</dbReference>
<evidence type="ECO:0000313" key="8">
    <source>
        <dbReference type="Proteomes" id="UP000077051"/>
    </source>
</evidence>
<dbReference type="PANTHER" id="PTHR24409">
    <property type="entry name" value="ZINC FINGER PROTEIN 142"/>
    <property type="match status" value="1"/>
</dbReference>
<dbReference type="SMART" id="SM00355">
    <property type="entry name" value="ZnF_C2H2"/>
    <property type="match status" value="6"/>
</dbReference>
<dbReference type="Gene3D" id="3.30.160.60">
    <property type="entry name" value="Classic Zinc Finger"/>
    <property type="match status" value="3"/>
</dbReference>
<dbReference type="InterPro" id="IPR022755">
    <property type="entry name" value="Znf_C2H2_jaz"/>
</dbReference>